<reference evidence="2 3" key="1">
    <citation type="submission" date="2019-09" db="EMBL/GenBank/DDBJ databases">
        <title>Genome sequence of Rhodovastum atsumiense, a diverse member of the Acetobacteraceae family of non-sulfur purple photosynthetic bacteria.</title>
        <authorList>
            <person name="Meyer T."/>
            <person name="Kyndt J."/>
        </authorList>
    </citation>
    <scope>NUCLEOTIDE SEQUENCE [LARGE SCALE GENOMIC DNA]</scope>
    <source>
        <strain evidence="2 3">DSM 21279</strain>
    </source>
</reference>
<protein>
    <submittedName>
        <fullName evidence="2">Uncharacterized protein</fullName>
    </submittedName>
</protein>
<dbReference type="Proteomes" id="UP000325255">
    <property type="component" value="Unassembled WGS sequence"/>
</dbReference>
<evidence type="ECO:0000256" key="1">
    <source>
        <dbReference type="SAM" id="MobiDB-lite"/>
    </source>
</evidence>
<keyword evidence="3" id="KW-1185">Reference proteome</keyword>
<comment type="caution">
    <text evidence="2">The sequence shown here is derived from an EMBL/GenBank/DDBJ whole genome shotgun (WGS) entry which is preliminary data.</text>
</comment>
<evidence type="ECO:0000313" key="3">
    <source>
        <dbReference type="Proteomes" id="UP000325255"/>
    </source>
</evidence>
<accession>A0A5M6IN30</accession>
<evidence type="ECO:0000313" key="2">
    <source>
        <dbReference type="EMBL" id="KAA5609670.1"/>
    </source>
</evidence>
<feature type="region of interest" description="Disordered" evidence="1">
    <location>
        <begin position="157"/>
        <end position="181"/>
    </location>
</feature>
<organism evidence="2 3">
    <name type="scientific">Rhodovastum atsumiense</name>
    <dbReference type="NCBI Taxonomy" id="504468"/>
    <lineage>
        <taxon>Bacteria</taxon>
        <taxon>Pseudomonadati</taxon>
        <taxon>Pseudomonadota</taxon>
        <taxon>Alphaproteobacteria</taxon>
        <taxon>Acetobacterales</taxon>
        <taxon>Acetobacteraceae</taxon>
        <taxon>Rhodovastum</taxon>
    </lineage>
</organism>
<sequence>MAQSEIAWTPVMDDELRRQRRWRRGWGAAAKAIGVSTDEAFKRARELGLTTKTAAGQNGRPVRALSERQAATIRAMRVDGASWFAIGKELGVHETTARVWGKDLGLVTAREAAPAPVMPMVVTRGPLPAGHPDAWALLTGRSPELYEPYAYQDPAMGTRRPTAARQGVPTPPAATTTPEIAVPAPAAVWKEAA</sequence>
<gene>
    <name evidence="2" type="ORF">F1189_23200</name>
</gene>
<dbReference type="RefSeq" id="WP_150043302.1">
    <property type="nucleotide sequence ID" value="NZ_OW485608.1"/>
</dbReference>
<name>A0A5M6IN30_9PROT</name>
<dbReference type="AlphaFoldDB" id="A0A5M6IN30"/>
<dbReference type="EMBL" id="VWPK01000046">
    <property type="protein sequence ID" value="KAA5609670.1"/>
    <property type="molecule type" value="Genomic_DNA"/>
</dbReference>
<proteinExistence type="predicted"/>
<dbReference type="OrthoDB" id="7273706at2"/>